<reference evidence="1" key="2">
    <citation type="submission" date="2020-11" db="EMBL/GenBank/DDBJ databases">
        <authorList>
            <person name="McCartney M.A."/>
            <person name="Auch B."/>
            <person name="Kono T."/>
            <person name="Mallez S."/>
            <person name="Becker A."/>
            <person name="Gohl D.M."/>
            <person name="Silverstein K.A.T."/>
            <person name="Koren S."/>
            <person name="Bechman K.B."/>
            <person name="Herman A."/>
            <person name="Abrahante J.E."/>
            <person name="Garbe J."/>
        </authorList>
    </citation>
    <scope>NUCLEOTIDE SEQUENCE</scope>
    <source>
        <strain evidence="1">Duluth1</strain>
        <tissue evidence="1">Whole animal</tissue>
    </source>
</reference>
<reference evidence="1" key="1">
    <citation type="journal article" date="2019" name="bioRxiv">
        <title>The Genome of the Zebra Mussel, Dreissena polymorpha: A Resource for Invasive Species Research.</title>
        <authorList>
            <person name="McCartney M.A."/>
            <person name="Auch B."/>
            <person name="Kono T."/>
            <person name="Mallez S."/>
            <person name="Zhang Y."/>
            <person name="Obille A."/>
            <person name="Becker A."/>
            <person name="Abrahante J.E."/>
            <person name="Garbe J."/>
            <person name="Badalamenti J.P."/>
            <person name="Herman A."/>
            <person name="Mangelson H."/>
            <person name="Liachko I."/>
            <person name="Sullivan S."/>
            <person name="Sone E.D."/>
            <person name="Koren S."/>
            <person name="Silverstein K.A.T."/>
            <person name="Beckman K.B."/>
            <person name="Gohl D.M."/>
        </authorList>
    </citation>
    <scope>NUCLEOTIDE SEQUENCE</scope>
    <source>
        <strain evidence="1">Duluth1</strain>
        <tissue evidence="1">Whole animal</tissue>
    </source>
</reference>
<accession>A0A9D4KS58</accession>
<keyword evidence="2" id="KW-1185">Reference proteome</keyword>
<comment type="caution">
    <text evidence="1">The sequence shown here is derived from an EMBL/GenBank/DDBJ whole genome shotgun (WGS) entry which is preliminary data.</text>
</comment>
<protein>
    <submittedName>
        <fullName evidence="1">Uncharacterized protein</fullName>
    </submittedName>
</protein>
<dbReference type="EMBL" id="JAIWYP010000003">
    <property type="protein sequence ID" value="KAH3844713.1"/>
    <property type="molecule type" value="Genomic_DNA"/>
</dbReference>
<name>A0A9D4KS58_DREPO</name>
<sequence>MRYRSRRVSPRCMFDPGRAPGLVMGPCIVEIDRIVIRDFQGSSACSTDGQTDGGDNHNIPKLFEKLRDFDDVYAIIRYNASYHQRRQSRDLQDGDIHTCSSLNSSVIEIREYK</sequence>
<gene>
    <name evidence="1" type="ORF">DPMN_086974</name>
</gene>
<evidence type="ECO:0000313" key="1">
    <source>
        <dbReference type="EMBL" id="KAH3844713.1"/>
    </source>
</evidence>
<dbReference type="Proteomes" id="UP000828390">
    <property type="component" value="Unassembled WGS sequence"/>
</dbReference>
<evidence type="ECO:0000313" key="2">
    <source>
        <dbReference type="Proteomes" id="UP000828390"/>
    </source>
</evidence>
<organism evidence="1 2">
    <name type="scientific">Dreissena polymorpha</name>
    <name type="common">Zebra mussel</name>
    <name type="synonym">Mytilus polymorpha</name>
    <dbReference type="NCBI Taxonomy" id="45954"/>
    <lineage>
        <taxon>Eukaryota</taxon>
        <taxon>Metazoa</taxon>
        <taxon>Spiralia</taxon>
        <taxon>Lophotrochozoa</taxon>
        <taxon>Mollusca</taxon>
        <taxon>Bivalvia</taxon>
        <taxon>Autobranchia</taxon>
        <taxon>Heteroconchia</taxon>
        <taxon>Euheterodonta</taxon>
        <taxon>Imparidentia</taxon>
        <taxon>Neoheterodontei</taxon>
        <taxon>Myida</taxon>
        <taxon>Dreissenoidea</taxon>
        <taxon>Dreissenidae</taxon>
        <taxon>Dreissena</taxon>
    </lineage>
</organism>
<dbReference type="AlphaFoldDB" id="A0A9D4KS58"/>
<proteinExistence type="predicted"/>